<accession>A0AA97I6S7</accession>
<sequence>MAHMMMDGGGSGGASGDGLIDPSQFPCRSADFSQDRILASAAAVSGIGDNVFAAVENTQTAWNGLQSPGVYEAPEQDAVYTLIQPAVDEAQTFRDGLGRVSQALSTYADELAAIQPALRDLEERAAAFRAEALAGYEVNNYEAHGWFAYFGWADMGPLAQAESQGTALDPMGKTTIGWREHGPARDKNEELLTEHGEILERVSTAAANCANTINAELNMCVAPVVPFDAEVFLQTDDPMPFGAPMEEDRNCTESVGHGFQTFVGDTIHGIVGLVGFDENWQHSWEYAGQNWANTGDFLLSTLIMLNPQLWLGSMGNQMLGHGTEYDAWIMERLNLGFGGWSSLIGYDHFAALEGENGWHRWEEDGWATLTESGLGLGTMFLGGSGFARGVRNEVVTGSV</sequence>
<organism evidence="1 2">
    <name type="scientific">Microbacterium betulae</name>
    <dbReference type="NCBI Taxonomy" id="2981139"/>
    <lineage>
        <taxon>Bacteria</taxon>
        <taxon>Bacillati</taxon>
        <taxon>Actinomycetota</taxon>
        <taxon>Actinomycetes</taxon>
        <taxon>Micrococcales</taxon>
        <taxon>Microbacteriaceae</taxon>
        <taxon>Microbacterium</taxon>
    </lineage>
</organism>
<gene>
    <name evidence="1" type="ORF">N8K70_15140</name>
</gene>
<protein>
    <submittedName>
        <fullName evidence="1">Uncharacterized protein</fullName>
    </submittedName>
</protein>
<evidence type="ECO:0000313" key="2">
    <source>
        <dbReference type="Proteomes" id="UP001305498"/>
    </source>
</evidence>
<reference evidence="1 2" key="1">
    <citation type="submission" date="2023-02" db="EMBL/GenBank/DDBJ databases">
        <title>Microbacterium betulae sp. nov., isolated from birch wood.</title>
        <authorList>
            <person name="Pasciak M."/>
            <person name="Pawlik K.J."/>
            <person name="Martynowski D."/>
            <person name="Laczmanski L."/>
            <person name="Ciekot J."/>
            <person name="Szponar B."/>
            <person name="Wojcik-Fatla A."/>
            <person name="Mackiewicz B."/>
            <person name="Farian E."/>
            <person name="Cholewa G."/>
            <person name="Cholewa A."/>
            <person name="Dutkiewicz J."/>
        </authorList>
    </citation>
    <scope>NUCLEOTIDE SEQUENCE [LARGE SCALE GENOMIC DNA]</scope>
    <source>
        <strain evidence="1 2">AB</strain>
    </source>
</reference>
<keyword evidence="2" id="KW-1185">Reference proteome</keyword>
<dbReference type="KEGG" id="mbet:N8K70_15140"/>
<dbReference type="AlphaFoldDB" id="A0AA97I6S7"/>
<dbReference type="RefSeq" id="WP_317139181.1">
    <property type="nucleotide sequence ID" value="NZ_CP118157.1"/>
</dbReference>
<name>A0AA97I6S7_9MICO</name>
<dbReference type="Proteomes" id="UP001305498">
    <property type="component" value="Chromosome"/>
</dbReference>
<proteinExistence type="predicted"/>
<dbReference type="EMBL" id="CP118157">
    <property type="protein sequence ID" value="WOF22710.1"/>
    <property type="molecule type" value="Genomic_DNA"/>
</dbReference>
<evidence type="ECO:0000313" key="1">
    <source>
        <dbReference type="EMBL" id="WOF22710.1"/>
    </source>
</evidence>